<dbReference type="EMBL" id="CP001696">
    <property type="protein sequence ID" value="ACV25170.1"/>
    <property type="molecule type" value="Genomic_DNA"/>
</dbReference>
<dbReference type="SUPFAM" id="SSF52540">
    <property type="entry name" value="P-loop containing nucleoside triphosphate hydrolases"/>
    <property type="match status" value="1"/>
</dbReference>
<dbReference type="PANTHER" id="PTHR43063">
    <property type="entry name" value="4FE-4S CLUSTER CONTAINING PARA FAMILY ATPASE PROTEIN"/>
    <property type="match status" value="1"/>
</dbReference>
<proteinExistence type="predicted"/>
<gene>
    <name evidence="2" type="ordered locus">Mefer_1363</name>
</gene>
<dbReference type="OrthoDB" id="65817at2157"/>
<evidence type="ECO:0000259" key="1">
    <source>
        <dbReference type="Pfam" id="PF01656"/>
    </source>
</evidence>
<dbReference type="Pfam" id="PF01656">
    <property type="entry name" value="CbiA"/>
    <property type="match status" value="1"/>
</dbReference>
<dbReference type="PANTHER" id="PTHR43063:SF1">
    <property type="entry name" value="4FE-4S CLUSTER CONTAINING PARA FAMILY ATPASE PROTEIN"/>
    <property type="match status" value="1"/>
</dbReference>
<evidence type="ECO:0000313" key="3">
    <source>
        <dbReference type="Proteomes" id="UP000001495"/>
    </source>
</evidence>
<dbReference type="Gene3D" id="3.40.50.300">
    <property type="entry name" value="P-loop containing nucleotide triphosphate hydrolases"/>
    <property type="match status" value="1"/>
</dbReference>
<dbReference type="HOGENOM" id="CLU_067767_0_0_2"/>
<keyword evidence="3" id="KW-1185">Reference proteome</keyword>
<dbReference type="GeneID" id="8366068"/>
<feature type="domain" description="CobQ/CobB/MinD/ParA nucleotide binding" evidence="1">
    <location>
        <begin position="3"/>
        <end position="219"/>
    </location>
</feature>
<protein>
    <submittedName>
        <fullName evidence="2">Cobyrinic acid ac-diamide synthase</fullName>
    </submittedName>
</protein>
<dbReference type="eggNOG" id="arCOG04073">
    <property type="taxonomic scope" value="Archaea"/>
</dbReference>
<dbReference type="KEGG" id="mfe:Mefer_1363"/>
<dbReference type="STRING" id="573064.Mefer_1363"/>
<accession>C7P9D8</accession>
<organism evidence="2 3">
    <name type="scientific">Methanocaldococcus fervens (strain DSM 4213 / JCM 15782 / AG86)</name>
    <name type="common">Methanococcus fervens</name>
    <dbReference type="NCBI Taxonomy" id="573064"/>
    <lineage>
        <taxon>Archaea</taxon>
        <taxon>Methanobacteriati</taxon>
        <taxon>Methanobacteriota</taxon>
        <taxon>Methanomada group</taxon>
        <taxon>Methanococci</taxon>
        <taxon>Methanococcales</taxon>
        <taxon>Methanocaldococcaceae</taxon>
        <taxon>Methanocaldococcus</taxon>
    </lineage>
</organism>
<evidence type="ECO:0000313" key="2">
    <source>
        <dbReference type="EMBL" id="ACV25170.1"/>
    </source>
</evidence>
<dbReference type="InterPro" id="IPR027417">
    <property type="entry name" value="P-loop_NTPase"/>
</dbReference>
<sequence>MIVAVTGGKGGTGKSTLSSNLFFYFVENYKTALIDCDVETPNLPYLLGCENLNPIKDIFIEVPNIEEGKTYNYNNVCKEGALLKVRNKLIFVEELCSGCKACGINSNITFKKRSIGKIYEKKFDNGYLIVGKSNLGERKTAKIVTETKKYGLSKHCEINIIDTAAGTHCNVVRALINADKVIIVTEPTPFSISDAKRIIKVVEKLNIPYKIVLNRYGISDLKINYDFKIPYDKRIVECYCKGESFLKYDDLRNYVGEIANWILGIG</sequence>
<name>C7P9D8_METFA</name>
<dbReference type="Proteomes" id="UP000001495">
    <property type="component" value="Chromosome"/>
</dbReference>
<dbReference type="RefSeq" id="WP_015791904.1">
    <property type="nucleotide sequence ID" value="NC_013156.1"/>
</dbReference>
<dbReference type="InterPro" id="IPR002586">
    <property type="entry name" value="CobQ/CobB/MinD/ParA_Nub-bd_dom"/>
</dbReference>
<dbReference type="AlphaFoldDB" id="C7P9D8"/>
<reference evidence="2" key="1">
    <citation type="submission" date="2009-08" db="EMBL/GenBank/DDBJ databases">
        <title>Complete sequence of chromosome of Methanocaldococcus fervens AG86.</title>
        <authorList>
            <consortium name="US DOE Joint Genome Institute"/>
            <person name="Lucas S."/>
            <person name="Copeland A."/>
            <person name="Lapidus A."/>
            <person name="Glavina del Rio T."/>
            <person name="Tice H."/>
            <person name="Bruce D."/>
            <person name="Goodwin L."/>
            <person name="Pitluck S."/>
            <person name="Chertkov O."/>
            <person name="Detter J.C."/>
            <person name="Han C."/>
            <person name="Tapia R."/>
            <person name="Larimer F."/>
            <person name="Land M."/>
            <person name="Hauser L."/>
            <person name="Kyrpides N."/>
            <person name="Ovchinnikova G."/>
            <person name="Lupa-Sieprawska M."/>
            <person name="Whitman W.B."/>
        </authorList>
    </citation>
    <scope>NUCLEOTIDE SEQUENCE [LARGE SCALE GENOMIC DNA]</scope>
    <source>
        <strain evidence="2">AG86</strain>
    </source>
</reference>